<accession>A0ABW1BQA1</accession>
<evidence type="ECO:0000256" key="1">
    <source>
        <dbReference type="SAM" id="SignalP"/>
    </source>
</evidence>
<name>A0ABW1BQA1_9ACTN</name>
<feature type="signal peptide" evidence="1">
    <location>
        <begin position="1"/>
        <end position="25"/>
    </location>
</feature>
<protein>
    <submittedName>
        <fullName evidence="2">Uncharacterized protein</fullName>
    </submittedName>
</protein>
<proteinExistence type="predicted"/>
<evidence type="ECO:0000313" key="3">
    <source>
        <dbReference type="Proteomes" id="UP001596096"/>
    </source>
</evidence>
<reference evidence="3" key="1">
    <citation type="journal article" date="2019" name="Int. J. Syst. Evol. Microbiol.">
        <title>The Global Catalogue of Microorganisms (GCM) 10K type strain sequencing project: providing services to taxonomists for standard genome sequencing and annotation.</title>
        <authorList>
            <consortium name="The Broad Institute Genomics Platform"/>
            <consortium name="The Broad Institute Genome Sequencing Center for Infectious Disease"/>
            <person name="Wu L."/>
            <person name="Ma J."/>
        </authorList>
    </citation>
    <scope>NUCLEOTIDE SEQUENCE [LARGE SCALE GENOMIC DNA]</scope>
    <source>
        <strain evidence="3">CGMCC 4.7106</strain>
    </source>
</reference>
<keyword evidence="3" id="KW-1185">Reference proteome</keyword>
<sequence length="57" mass="6490">MKRRITLVSIATAFLTALLVSPAVAEPDVDPFRNFHWTGERDIQLPWPGERMISKLP</sequence>
<keyword evidence="1" id="KW-0732">Signal</keyword>
<gene>
    <name evidence="2" type="ORF">ACFPUY_05640</name>
</gene>
<comment type="caution">
    <text evidence="2">The sequence shown here is derived from an EMBL/GenBank/DDBJ whole genome shotgun (WGS) entry which is preliminary data.</text>
</comment>
<dbReference type="Proteomes" id="UP001596096">
    <property type="component" value="Unassembled WGS sequence"/>
</dbReference>
<feature type="chain" id="PRO_5045417857" evidence="1">
    <location>
        <begin position="26"/>
        <end position="57"/>
    </location>
</feature>
<dbReference type="EMBL" id="JBHSNW010000002">
    <property type="protein sequence ID" value="MFC5814555.1"/>
    <property type="molecule type" value="Genomic_DNA"/>
</dbReference>
<dbReference type="RefSeq" id="WP_219543196.1">
    <property type="nucleotide sequence ID" value="NZ_JAHKRN010000002.1"/>
</dbReference>
<organism evidence="2 3">
    <name type="scientific">Nonomuraea harbinensis</name>
    <dbReference type="NCBI Taxonomy" id="1286938"/>
    <lineage>
        <taxon>Bacteria</taxon>
        <taxon>Bacillati</taxon>
        <taxon>Actinomycetota</taxon>
        <taxon>Actinomycetes</taxon>
        <taxon>Streptosporangiales</taxon>
        <taxon>Streptosporangiaceae</taxon>
        <taxon>Nonomuraea</taxon>
    </lineage>
</organism>
<evidence type="ECO:0000313" key="2">
    <source>
        <dbReference type="EMBL" id="MFC5814555.1"/>
    </source>
</evidence>